<comment type="caution">
    <text evidence="2">The sequence shown here is derived from an EMBL/GenBank/DDBJ whole genome shotgun (WGS) entry which is preliminary data.</text>
</comment>
<organism evidence="2 3">
    <name type="scientific">Acidovorax benzenivorans</name>
    <dbReference type="NCBI Taxonomy" id="2987520"/>
    <lineage>
        <taxon>Bacteria</taxon>
        <taxon>Pseudomonadati</taxon>
        <taxon>Pseudomonadota</taxon>
        <taxon>Betaproteobacteria</taxon>
        <taxon>Burkholderiales</taxon>
        <taxon>Comamonadaceae</taxon>
        <taxon>Acidovorax</taxon>
    </lineage>
</organism>
<sequence length="169" mass="17918">MGGCSSSSKWSCSNPERTTPGAVVAGHRCTLRAMGERGDIVRTAQQRDMAAETLGAAVQPVSDKGRADEFQERGGPLLDGIHRSVPCTAPMAGTELEQFPACAVVEARGATKEWAADKTIVDLHILLPRARSVCDDRADDRRSPLALPGRASPHRLACASTRASTTPKV</sequence>
<protein>
    <submittedName>
        <fullName evidence="2">DUF3363 domain-containing protein</fullName>
    </submittedName>
</protein>
<dbReference type="RefSeq" id="WP_274112388.1">
    <property type="nucleotide sequence ID" value="NZ_JAPCKI010000011.1"/>
</dbReference>
<name>A0ABT5RZZ4_9BURK</name>
<evidence type="ECO:0000256" key="1">
    <source>
        <dbReference type="SAM" id="MobiDB-lite"/>
    </source>
</evidence>
<evidence type="ECO:0000313" key="3">
    <source>
        <dbReference type="Proteomes" id="UP001148932"/>
    </source>
</evidence>
<proteinExistence type="predicted"/>
<dbReference type="EMBL" id="JAPCKI010000011">
    <property type="protein sequence ID" value="MDD2179284.1"/>
    <property type="molecule type" value="Genomic_DNA"/>
</dbReference>
<accession>A0ABT5RZZ4</accession>
<gene>
    <name evidence="2" type="ORF">OIN59_17755</name>
</gene>
<evidence type="ECO:0000313" key="2">
    <source>
        <dbReference type="EMBL" id="MDD2179284.1"/>
    </source>
</evidence>
<keyword evidence="3" id="KW-1185">Reference proteome</keyword>
<feature type="region of interest" description="Disordered" evidence="1">
    <location>
        <begin position="136"/>
        <end position="169"/>
    </location>
</feature>
<dbReference type="Pfam" id="PF11843">
    <property type="entry name" value="DUF3363"/>
    <property type="match status" value="1"/>
</dbReference>
<dbReference type="InterPro" id="IPR021795">
    <property type="entry name" value="DUF3363"/>
</dbReference>
<dbReference type="Proteomes" id="UP001148932">
    <property type="component" value="Unassembled WGS sequence"/>
</dbReference>
<reference evidence="2" key="1">
    <citation type="submission" date="2022-10" db="EMBL/GenBank/DDBJ databases">
        <title>Description of microaerobic benzene degrading bacteria.</title>
        <authorList>
            <person name="Bedics A."/>
            <person name="Tancsics A."/>
            <person name="Banerjee S."/>
        </authorList>
    </citation>
    <scope>NUCLEOTIDE SEQUENCE</scope>
    <source>
        <strain evidence="2">D2M1</strain>
    </source>
</reference>